<proteinExistence type="predicted"/>
<name>A0A1M6AB10_9FIRM</name>
<gene>
    <name evidence="2" type="ORF">SAMN02745751_00055</name>
</gene>
<evidence type="ECO:0000313" key="3">
    <source>
        <dbReference type="Proteomes" id="UP000184052"/>
    </source>
</evidence>
<dbReference type="InterPro" id="IPR008948">
    <property type="entry name" value="L-Aspartase-like"/>
</dbReference>
<sequence length="398" mass="44723">MKKLIDFNFLSSLVTCEKTLMESHYPESITRIILHLLADSTKETTKHDSLVKLTEGTLPQLPLSLSVEMEIVLFFEKFLKEKDLEIMDPSSLLHKILPISFGIYTYVRAMEISKAADLGLSLNLEAIRGEKGAFDLRLHSEGKQFVQQYNSAENTLRLLEGSNFTEDEGRYQYGYDDHPRCQDAISYRSAPQTHGGARDVFCYLKDTLKLAVDEGTYLPEQLRYALDLTMAALSDLGNISERRSFRLNGYQLSYGLPPNMVYHDPGYNYGFAVTHAIATAVLGELKSLSIPTRSNIDCSMNSSLPLDSALRTVEGTGHLSKIISIEMFMSCQGMDIVKSKLPHMDFGKGTGAAYSKIRENIHTVRENRYITPELQEMDRLIFTGELIAAVEESTGKLK</sequence>
<dbReference type="EMBL" id="FQZL01000004">
    <property type="protein sequence ID" value="SHI33682.1"/>
    <property type="molecule type" value="Genomic_DNA"/>
</dbReference>
<evidence type="ECO:0000313" key="2">
    <source>
        <dbReference type="EMBL" id="SHI33682.1"/>
    </source>
</evidence>
<dbReference type="STRING" id="1121476.SAMN02745751_00055"/>
<organism evidence="2 3">
    <name type="scientific">Dethiosulfatibacter aminovorans DSM 17477</name>
    <dbReference type="NCBI Taxonomy" id="1121476"/>
    <lineage>
        <taxon>Bacteria</taxon>
        <taxon>Bacillati</taxon>
        <taxon>Bacillota</taxon>
        <taxon>Tissierellia</taxon>
        <taxon>Dethiosulfatibacter</taxon>
    </lineage>
</organism>
<keyword evidence="3" id="KW-1185">Reference proteome</keyword>
<dbReference type="AlphaFoldDB" id="A0A1M6AB10"/>
<dbReference type="PANTHER" id="PTHR10362">
    <property type="entry name" value="HISTIDINE AMMONIA-LYASE"/>
    <property type="match status" value="1"/>
</dbReference>
<dbReference type="Gene3D" id="1.20.200.10">
    <property type="entry name" value="Fumarase/aspartase (Central domain)"/>
    <property type="match status" value="1"/>
</dbReference>
<dbReference type="Pfam" id="PF00221">
    <property type="entry name" value="Lyase_aromatic"/>
    <property type="match status" value="1"/>
</dbReference>
<dbReference type="InterPro" id="IPR001106">
    <property type="entry name" value="Aromatic_Lyase"/>
</dbReference>
<dbReference type="SUPFAM" id="SSF48557">
    <property type="entry name" value="L-aspartase-like"/>
    <property type="match status" value="1"/>
</dbReference>
<dbReference type="Proteomes" id="UP000184052">
    <property type="component" value="Unassembled WGS sequence"/>
</dbReference>
<reference evidence="2 3" key="1">
    <citation type="submission" date="2016-11" db="EMBL/GenBank/DDBJ databases">
        <authorList>
            <person name="Jaros S."/>
            <person name="Januszkiewicz K."/>
            <person name="Wedrychowicz H."/>
        </authorList>
    </citation>
    <scope>NUCLEOTIDE SEQUENCE [LARGE SCALE GENOMIC DNA]</scope>
    <source>
        <strain evidence="2 3">DSM 17477</strain>
    </source>
</reference>
<protein>
    <submittedName>
        <fullName evidence="2">Aromatic amino acid lyase</fullName>
    </submittedName>
</protein>
<evidence type="ECO:0000256" key="1">
    <source>
        <dbReference type="ARBA" id="ARBA00023239"/>
    </source>
</evidence>
<keyword evidence="1 2" id="KW-0456">Lyase</keyword>
<accession>A0A1M6AB10</accession>
<dbReference type="RefSeq" id="WP_073045391.1">
    <property type="nucleotide sequence ID" value="NZ_FQZL01000004.1"/>
</dbReference>
<dbReference type="GO" id="GO:0016841">
    <property type="term" value="F:ammonia-lyase activity"/>
    <property type="evidence" value="ECO:0007669"/>
    <property type="project" value="UniProtKB-ARBA"/>
</dbReference>